<keyword evidence="13" id="KW-1185">Reference proteome</keyword>
<dbReference type="InterPro" id="IPR037682">
    <property type="entry name" value="TonB_C"/>
</dbReference>
<keyword evidence="6" id="KW-0812">Transmembrane</keyword>
<dbReference type="EMBL" id="JBHTLP010000021">
    <property type="protein sequence ID" value="MFD1144483.1"/>
    <property type="molecule type" value="Genomic_DNA"/>
</dbReference>
<evidence type="ECO:0000256" key="6">
    <source>
        <dbReference type="ARBA" id="ARBA00022692"/>
    </source>
</evidence>
<feature type="chain" id="PRO_5045379199" evidence="10">
    <location>
        <begin position="20"/>
        <end position="134"/>
    </location>
</feature>
<evidence type="ECO:0000256" key="4">
    <source>
        <dbReference type="ARBA" id="ARBA00022475"/>
    </source>
</evidence>
<dbReference type="PROSITE" id="PS52015">
    <property type="entry name" value="TONB_CTD"/>
    <property type="match status" value="1"/>
</dbReference>
<evidence type="ECO:0000256" key="9">
    <source>
        <dbReference type="ARBA" id="ARBA00023136"/>
    </source>
</evidence>
<dbReference type="PANTHER" id="PTHR33446">
    <property type="entry name" value="PROTEIN TONB-RELATED"/>
    <property type="match status" value="1"/>
</dbReference>
<keyword evidence="5" id="KW-0997">Cell inner membrane</keyword>
<evidence type="ECO:0000256" key="8">
    <source>
        <dbReference type="ARBA" id="ARBA00022989"/>
    </source>
</evidence>
<evidence type="ECO:0000256" key="3">
    <source>
        <dbReference type="ARBA" id="ARBA00022448"/>
    </source>
</evidence>
<gene>
    <name evidence="12" type="ORF">ACFQ4C_25370</name>
</gene>
<dbReference type="SUPFAM" id="SSF74653">
    <property type="entry name" value="TolA/TonB C-terminal domain"/>
    <property type="match status" value="1"/>
</dbReference>
<evidence type="ECO:0000256" key="1">
    <source>
        <dbReference type="ARBA" id="ARBA00004383"/>
    </source>
</evidence>
<evidence type="ECO:0000256" key="5">
    <source>
        <dbReference type="ARBA" id="ARBA00022519"/>
    </source>
</evidence>
<keyword evidence="9" id="KW-0472">Membrane</keyword>
<comment type="similarity">
    <text evidence="2">Belongs to the TonB family.</text>
</comment>
<feature type="domain" description="TonB C-terminal" evidence="11">
    <location>
        <begin position="41"/>
        <end position="134"/>
    </location>
</feature>
<evidence type="ECO:0000313" key="13">
    <source>
        <dbReference type="Proteomes" id="UP001597116"/>
    </source>
</evidence>
<protein>
    <submittedName>
        <fullName evidence="12">Energy transducer TonB</fullName>
    </submittedName>
</protein>
<name>A0ABW3QJQ8_9BACT</name>
<comment type="subcellular location">
    <subcellularLocation>
        <location evidence="1">Cell inner membrane</location>
        <topology evidence="1">Single-pass membrane protein</topology>
        <orientation evidence="1">Periplasmic side</orientation>
    </subcellularLocation>
</comment>
<feature type="signal peptide" evidence="10">
    <location>
        <begin position="1"/>
        <end position="19"/>
    </location>
</feature>
<evidence type="ECO:0000259" key="11">
    <source>
        <dbReference type="PROSITE" id="PS52015"/>
    </source>
</evidence>
<evidence type="ECO:0000256" key="10">
    <source>
        <dbReference type="SAM" id="SignalP"/>
    </source>
</evidence>
<accession>A0ABW3QJQ8</accession>
<dbReference type="NCBIfam" id="TIGR01352">
    <property type="entry name" value="tonB_Cterm"/>
    <property type="match status" value="1"/>
</dbReference>
<keyword evidence="10" id="KW-0732">Signal</keyword>
<dbReference type="RefSeq" id="WP_379885114.1">
    <property type="nucleotide sequence ID" value="NZ_JBHTLP010000021.1"/>
</dbReference>
<evidence type="ECO:0000313" key="12">
    <source>
        <dbReference type="EMBL" id="MFD1144483.1"/>
    </source>
</evidence>
<keyword evidence="8" id="KW-1133">Transmembrane helix</keyword>
<evidence type="ECO:0000256" key="7">
    <source>
        <dbReference type="ARBA" id="ARBA00022927"/>
    </source>
</evidence>
<evidence type="ECO:0000256" key="2">
    <source>
        <dbReference type="ARBA" id="ARBA00006555"/>
    </source>
</evidence>
<sequence>MKHLLLVIGLCWLSGSAYGQQVEVDGGIWTEPDMTEPQYPGGMKALGAYIKKNQRHPKAARENGIQGQVLVRFCINSLGYVPDSTVRVLRGIGYGCDEEAVRLVRCMRRWKPATASGKPYAVIYHIPILFPPRP</sequence>
<dbReference type="Pfam" id="PF03544">
    <property type="entry name" value="TonB_C"/>
    <property type="match status" value="1"/>
</dbReference>
<proteinExistence type="inferred from homology"/>
<comment type="caution">
    <text evidence="12">The sequence shown here is derived from an EMBL/GenBank/DDBJ whole genome shotgun (WGS) entry which is preliminary data.</text>
</comment>
<dbReference type="PANTHER" id="PTHR33446:SF2">
    <property type="entry name" value="PROTEIN TONB"/>
    <property type="match status" value="1"/>
</dbReference>
<keyword evidence="7" id="KW-0653">Protein transport</keyword>
<dbReference type="Proteomes" id="UP001597116">
    <property type="component" value="Unassembled WGS sequence"/>
</dbReference>
<reference evidence="13" key="1">
    <citation type="journal article" date="2019" name="Int. J. Syst. Evol. Microbiol.">
        <title>The Global Catalogue of Microorganisms (GCM) 10K type strain sequencing project: providing services to taxonomists for standard genome sequencing and annotation.</title>
        <authorList>
            <consortium name="The Broad Institute Genomics Platform"/>
            <consortium name="The Broad Institute Genome Sequencing Center for Infectious Disease"/>
            <person name="Wu L."/>
            <person name="Ma J."/>
        </authorList>
    </citation>
    <scope>NUCLEOTIDE SEQUENCE [LARGE SCALE GENOMIC DNA]</scope>
    <source>
        <strain evidence="13">CCUG 55608</strain>
    </source>
</reference>
<dbReference type="InterPro" id="IPR051045">
    <property type="entry name" value="TonB-dependent_transducer"/>
</dbReference>
<dbReference type="InterPro" id="IPR006260">
    <property type="entry name" value="TonB/TolA_C"/>
</dbReference>
<organism evidence="12 13">
    <name type="scientific">Larkinella insperata</name>
    <dbReference type="NCBI Taxonomy" id="332158"/>
    <lineage>
        <taxon>Bacteria</taxon>
        <taxon>Pseudomonadati</taxon>
        <taxon>Bacteroidota</taxon>
        <taxon>Cytophagia</taxon>
        <taxon>Cytophagales</taxon>
        <taxon>Spirosomataceae</taxon>
        <taxon>Larkinella</taxon>
    </lineage>
</organism>
<keyword evidence="3" id="KW-0813">Transport</keyword>
<dbReference type="Gene3D" id="3.30.1150.10">
    <property type="match status" value="1"/>
</dbReference>
<keyword evidence="4" id="KW-1003">Cell membrane</keyword>